<reference evidence="1 2" key="1">
    <citation type="journal article" date="2016" name="Genome Biol. Evol.">
        <title>Draft genome sequence of an aflatoxigenic Aspergillus species, A. bombycis.</title>
        <authorList>
            <person name="Moore G.G."/>
            <person name="Mack B.M."/>
            <person name="Beltz S.B."/>
            <person name="Gilbert M.K."/>
        </authorList>
    </citation>
    <scope>NUCLEOTIDE SEQUENCE [LARGE SCALE GENOMIC DNA]</scope>
    <source>
        <strain evidence="2">NRRL 26010</strain>
    </source>
</reference>
<name>A0A1F8AAM7_9EURO</name>
<dbReference type="PANTHER" id="PTHR42057:SF2">
    <property type="entry name" value="F-BOX DOMAIN PROTEIN (AFU_ORTHOLOGUE AFUA_4G00200)-RELATED"/>
    <property type="match status" value="1"/>
</dbReference>
<dbReference type="OrthoDB" id="3140657at2759"/>
<keyword evidence="2" id="KW-1185">Reference proteome</keyword>
<dbReference type="RefSeq" id="XP_022392501.1">
    <property type="nucleotide sequence ID" value="XM_022530180.1"/>
</dbReference>
<dbReference type="PANTHER" id="PTHR42057">
    <property type="entry name" value="F-BOX DOMAIN PROTEIN (AFU_ORTHOLOGUE AFUA_4G00200)"/>
    <property type="match status" value="1"/>
</dbReference>
<gene>
    <name evidence="1" type="ORF">ABOM_003050</name>
</gene>
<dbReference type="AlphaFoldDB" id="A0A1F8AAM7"/>
<dbReference type="Proteomes" id="UP000179179">
    <property type="component" value="Unassembled WGS sequence"/>
</dbReference>
<dbReference type="EMBL" id="LYCR01000013">
    <property type="protein sequence ID" value="OGM48784.1"/>
    <property type="molecule type" value="Genomic_DNA"/>
</dbReference>
<sequence>MSKMLECRSVVMNKFMSAIDVNEPNPDVAEKIQKVLQNLRSLRLDFIYYGEKDLKPATYIAETHRFFSAVPSFWLKPAHQTLKELNLAHCHFWGYYLKLDLRGVHFSRLRILQLTKYTLVHDSQLDGIFSHRDTLAELYLEDCAIGWDIEATADKEMAYLDPNSYITRPGSGGKRYATYDKRWHDYFKSFQELRHLQRFRYGWIEKYGPFEEGPDLNLSMHIASYMLYGSLGYQELPSYCMDTGNSLKYGAEWVIEDETSLEELYAKIGYKYVVGKSQVRRG</sequence>
<accession>A0A1F8AAM7</accession>
<dbReference type="SUPFAM" id="SSF52047">
    <property type="entry name" value="RNI-like"/>
    <property type="match status" value="1"/>
</dbReference>
<dbReference type="GeneID" id="34446440"/>
<organism evidence="1 2">
    <name type="scientific">Aspergillus bombycis</name>
    <dbReference type="NCBI Taxonomy" id="109264"/>
    <lineage>
        <taxon>Eukaryota</taxon>
        <taxon>Fungi</taxon>
        <taxon>Dikarya</taxon>
        <taxon>Ascomycota</taxon>
        <taxon>Pezizomycotina</taxon>
        <taxon>Eurotiomycetes</taxon>
        <taxon>Eurotiomycetidae</taxon>
        <taxon>Eurotiales</taxon>
        <taxon>Aspergillaceae</taxon>
        <taxon>Aspergillus</taxon>
    </lineage>
</organism>
<evidence type="ECO:0008006" key="3">
    <source>
        <dbReference type="Google" id="ProtNLM"/>
    </source>
</evidence>
<comment type="caution">
    <text evidence="1">The sequence shown here is derived from an EMBL/GenBank/DDBJ whole genome shotgun (WGS) entry which is preliminary data.</text>
</comment>
<proteinExistence type="predicted"/>
<evidence type="ECO:0000313" key="2">
    <source>
        <dbReference type="Proteomes" id="UP000179179"/>
    </source>
</evidence>
<protein>
    <recommendedName>
        <fullName evidence="3">F-box domain protein</fullName>
    </recommendedName>
</protein>
<evidence type="ECO:0000313" key="1">
    <source>
        <dbReference type="EMBL" id="OGM48784.1"/>
    </source>
</evidence>